<dbReference type="AlphaFoldDB" id="A0A7V8JMZ0"/>
<comment type="catalytic activity">
    <reaction evidence="1">
        <text>ATP + protein L-histidine = ADP + protein N-phospho-L-histidine.</text>
        <dbReference type="EC" id="2.7.13.3"/>
    </reaction>
</comment>
<dbReference type="SUPFAM" id="SSF55874">
    <property type="entry name" value="ATPase domain of HSP90 chaperone/DNA topoisomerase II/histidine kinase"/>
    <property type="match status" value="1"/>
</dbReference>
<keyword evidence="6 9" id="KW-0418">Kinase</keyword>
<reference evidence="10" key="1">
    <citation type="journal article" date="2020" name="MBio">
        <title>Horizontal gene transfer to a defensive symbiont with a reduced genome amongst a multipartite beetle microbiome.</title>
        <authorList>
            <person name="Waterworth S.C."/>
            <person name="Florez L.V."/>
            <person name="Rees E.R."/>
            <person name="Hertweck C."/>
            <person name="Kaltenpoth M."/>
            <person name="Kwan J.C."/>
        </authorList>
    </citation>
    <scope>NUCLEOTIDE SEQUENCE [LARGE SCALE GENOMIC DNA]</scope>
</reference>
<dbReference type="Pfam" id="PF07536">
    <property type="entry name" value="HWE_HK"/>
    <property type="match status" value="1"/>
</dbReference>
<evidence type="ECO:0000256" key="4">
    <source>
        <dbReference type="ARBA" id="ARBA00022679"/>
    </source>
</evidence>
<keyword evidence="5" id="KW-0547">Nucleotide-binding</keyword>
<evidence type="ECO:0000313" key="10">
    <source>
        <dbReference type="Proteomes" id="UP000487117"/>
    </source>
</evidence>
<evidence type="ECO:0000256" key="2">
    <source>
        <dbReference type="ARBA" id="ARBA00012438"/>
    </source>
</evidence>
<dbReference type="Pfam" id="PF13581">
    <property type="entry name" value="HATPase_c_2"/>
    <property type="match status" value="1"/>
</dbReference>
<gene>
    <name evidence="9" type="ORF">GAK31_00193</name>
</gene>
<evidence type="ECO:0000256" key="1">
    <source>
        <dbReference type="ARBA" id="ARBA00000085"/>
    </source>
</evidence>
<proteinExistence type="predicted"/>
<keyword evidence="4" id="KW-0808">Transferase</keyword>
<comment type="caution">
    <text evidence="9">The sequence shown here is derived from an EMBL/GenBank/DDBJ whole genome shotgun (WGS) entry which is preliminary data.</text>
</comment>
<evidence type="ECO:0000256" key="3">
    <source>
        <dbReference type="ARBA" id="ARBA00022553"/>
    </source>
</evidence>
<keyword evidence="7" id="KW-0067">ATP-binding</keyword>
<evidence type="ECO:0000256" key="6">
    <source>
        <dbReference type="ARBA" id="ARBA00022777"/>
    </source>
</evidence>
<evidence type="ECO:0000259" key="8">
    <source>
        <dbReference type="SMART" id="SM00911"/>
    </source>
</evidence>
<name>A0A7V8JMZ0_STEMA</name>
<organism evidence="9 10">
    <name type="scientific">Stenotrophomonas maltophilia</name>
    <name type="common">Pseudomonas maltophilia</name>
    <name type="synonym">Xanthomonas maltophilia</name>
    <dbReference type="NCBI Taxonomy" id="40324"/>
    <lineage>
        <taxon>Bacteria</taxon>
        <taxon>Pseudomonadati</taxon>
        <taxon>Pseudomonadota</taxon>
        <taxon>Gammaproteobacteria</taxon>
        <taxon>Lysobacterales</taxon>
        <taxon>Lysobacteraceae</taxon>
        <taxon>Stenotrophomonas</taxon>
        <taxon>Stenotrophomonas maltophilia group</taxon>
    </lineage>
</organism>
<dbReference type="EMBL" id="WNDS01000001">
    <property type="protein sequence ID" value="KAF1016934.1"/>
    <property type="molecule type" value="Genomic_DNA"/>
</dbReference>
<dbReference type="InterPro" id="IPR011102">
    <property type="entry name" value="Sig_transdc_His_kinase_HWE"/>
</dbReference>
<evidence type="ECO:0000313" key="9">
    <source>
        <dbReference type="EMBL" id="KAF1016934.1"/>
    </source>
</evidence>
<dbReference type="GO" id="GO:0004673">
    <property type="term" value="F:protein histidine kinase activity"/>
    <property type="evidence" value="ECO:0007669"/>
    <property type="project" value="UniProtKB-EC"/>
</dbReference>
<dbReference type="GO" id="GO:0005524">
    <property type="term" value="F:ATP binding"/>
    <property type="evidence" value="ECO:0007669"/>
    <property type="project" value="UniProtKB-KW"/>
</dbReference>
<dbReference type="EC" id="2.7.13.3" evidence="2"/>
<dbReference type="SMART" id="SM00911">
    <property type="entry name" value="HWE_HK"/>
    <property type="match status" value="1"/>
</dbReference>
<feature type="domain" description="Signal transduction histidine kinase HWE region" evidence="8">
    <location>
        <begin position="19"/>
        <end position="100"/>
    </location>
</feature>
<keyword evidence="3" id="KW-0597">Phosphoprotein</keyword>
<accession>A0A7V8JMZ0</accession>
<evidence type="ECO:0000256" key="7">
    <source>
        <dbReference type="ARBA" id="ARBA00022840"/>
    </source>
</evidence>
<dbReference type="PANTHER" id="PTHR41523:SF7">
    <property type="entry name" value="HISTIDINE KINASE"/>
    <property type="match status" value="1"/>
</dbReference>
<dbReference type="Proteomes" id="UP000487117">
    <property type="component" value="Unassembled WGS sequence"/>
</dbReference>
<evidence type="ECO:0000256" key="5">
    <source>
        <dbReference type="ARBA" id="ARBA00022741"/>
    </source>
</evidence>
<dbReference type="InterPro" id="IPR003594">
    <property type="entry name" value="HATPase_dom"/>
</dbReference>
<protein>
    <recommendedName>
        <fullName evidence="2">histidine kinase</fullName>
        <ecNumber evidence="2">2.7.13.3</ecNumber>
    </recommendedName>
</protein>
<dbReference type="PANTHER" id="PTHR41523">
    <property type="entry name" value="TWO-COMPONENT SYSTEM SENSOR PROTEIN"/>
    <property type="match status" value="1"/>
</dbReference>
<sequence>MDIDALKRAIERQAVLVAELQHRVRNIMAMINALAWRTRDSATSVDDYAERLSGRLMSLARTQALLTRSANAGVCLRGMLEEEISSQAHDSTQYSLASADVLLPPKAAEVLSLAVHELGTNALKHGALAAREGRIEVRWVVEAREGQRWLDLHWCERRPVPEAWAPPSRRGLGLALIEQRVPYELQGTGVLAFSAEGVDAHIRFPLRERDNLLQTDAPA</sequence>
<dbReference type="InterPro" id="IPR036890">
    <property type="entry name" value="HATPase_C_sf"/>
</dbReference>
<dbReference type="Gene3D" id="3.30.565.10">
    <property type="entry name" value="Histidine kinase-like ATPase, C-terminal domain"/>
    <property type="match status" value="1"/>
</dbReference>